<keyword evidence="2" id="KW-1185">Reference proteome</keyword>
<comment type="caution">
    <text evidence="1">The sequence shown here is derived from an EMBL/GenBank/DDBJ whole genome shotgun (WGS) entry which is preliminary data.</text>
</comment>
<reference evidence="1" key="1">
    <citation type="submission" date="2020-11" db="EMBL/GenBank/DDBJ databases">
        <authorList>
            <consortium name="DOE Joint Genome Institute"/>
            <person name="Ahrendt S."/>
            <person name="Riley R."/>
            <person name="Andreopoulos W."/>
            <person name="Labutti K."/>
            <person name="Pangilinan J."/>
            <person name="Ruiz-Duenas F.J."/>
            <person name="Barrasa J.M."/>
            <person name="Sanchez-Garcia M."/>
            <person name="Camarero S."/>
            <person name="Miyauchi S."/>
            <person name="Serrano A."/>
            <person name="Linde D."/>
            <person name="Babiker R."/>
            <person name="Drula E."/>
            <person name="Ayuso-Fernandez I."/>
            <person name="Pacheco R."/>
            <person name="Padilla G."/>
            <person name="Ferreira P."/>
            <person name="Barriuso J."/>
            <person name="Kellner H."/>
            <person name="Castanera R."/>
            <person name="Alfaro M."/>
            <person name="Ramirez L."/>
            <person name="Pisabarro A.G."/>
            <person name="Kuo A."/>
            <person name="Tritt A."/>
            <person name="Lipzen A."/>
            <person name="He G."/>
            <person name="Yan M."/>
            <person name="Ng V."/>
            <person name="Cullen D."/>
            <person name="Martin F."/>
            <person name="Rosso M.-N."/>
            <person name="Henrissat B."/>
            <person name="Hibbett D."/>
            <person name="Martinez A.T."/>
            <person name="Grigoriev I.V."/>
        </authorList>
    </citation>
    <scope>NUCLEOTIDE SEQUENCE</scope>
    <source>
        <strain evidence="1">CIRM-BRFM 674</strain>
    </source>
</reference>
<protein>
    <submittedName>
        <fullName evidence="1">Uncharacterized protein</fullName>
    </submittedName>
</protein>
<proteinExistence type="predicted"/>
<accession>A0A9P5YKA5</accession>
<gene>
    <name evidence="1" type="ORF">BDN70DRAFT_939984</name>
</gene>
<sequence length="95" mass="10601">MAHIVWRIEESKLGFTSQNLRLECPILANVVDNDDETSFKLRLKARSTIDWLMSSFVCPPAPTVPLRLFPIPSPKYLLHALPIPPPVASTGPPLQ</sequence>
<name>A0A9P5YKA5_9AGAR</name>
<dbReference type="AlphaFoldDB" id="A0A9P5YKA5"/>
<evidence type="ECO:0000313" key="2">
    <source>
        <dbReference type="Proteomes" id="UP000807469"/>
    </source>
</evidence>
<dbReference type="EMBL" id="MU156218">
    <property type="protein sequence ID" value="KAF9470159.1"/>
    <property type="molecule type" value="Genomic_DNA"/>
</dbReference>
<dbReference type="Proteomes" id="UP000807469">
    <property type="component" value="Unassembled WGS sequence"/>
</dbReference>
<organism evidence="1 2">
    <name type="scientific">Pholiota conissans</name>
    <dbReference type="NCBI Taxonomy" id="109636"/>
    <lineage>
        <taxon>Eukaryota</taxon>
        <taxon>Fungi</taxon>
        <taxon>Dikarya</taxon>
        <taxon>Basidiomycota</taxon>
        <taxon>Agaricomycotina</taxon>
        <taxon>Agaricomycetes</taxon>
        <taxon>Agaricomycetidae</taxon>
        <taxon>Agaricales</taxon>
        <taxon>Agaricineae</taxon>
        <taxon>Strophariaceae</taxon>
        <taxon>Pholiota</taxon>
    </lineage>
</organism>
<evidence type="ECO:0000313" key="1">
    <source>
        <dbReference type="EMBL" id="KAF9470159.1"/>
    </source>
</evidence>